<dbReference type="GO" id="GO:0006508">
    <property type="term" value="P:proteolysis"/>
    <property type="evidence" value="ECO:0007669"/>
    <property type="project" value="UniProtKB-KW"/>
</dbReference>
<keyword evidence="8 13" id="KW-0479">Metal-binding</keyword>
<feature type="binding site" evidence="13">
    <location>
        <position position="325"/>
    </location>
    <ligand>
        <name>Zn(2+)</name>
        <dbReference type="ChEBI" id="CHEBI:29105"/>
        <note>catalytic</note>
    </ligand>
</feature>
<feature type="active site" description="Proton acceptor" evidence="12">
    <location>
        <position position="322"/>
    </location>
</feature>
<evidence type="ECO:0000259" key="15">
    <source>
        <dbReference type="Pfam" id="PF17900"/>
    </source>
</evidence>
<comment type="similarity">
    <text evidence="3">Belongs to the peptidase M1 family.</text>
</comment>
<reference evidence="16" key="1">
    <citation type="submission" date="2023-03" db="EMBL/GenBank/DDBJ databases">
        <title>Stygiobacter electus gen. nov., sp. nov., facultatively anaerobic thermotolerant bacterium of the class Ignavibacteria from a well of Yessentuki mineral water deposit.</title>
        <authorList>
            <person name="Podosokorskaya O.A."/>
            <person name="Elcheninov A.G."/>
            <person name="Petrova N.F."/>
            <person name="Zavarzina D.G."/>
            <person name="Kublanov I.V."/>
            <person name="Merkel A.Y."/>
        </authorList>
    </citation>
    <scope>NUCLEOTIDE SEQUENCE</scope>
    <source>
        <strain evidence="16">09-Me</strain>
    </source>
</reference>
<dbReference type="InterPro" id="IPR045357">
    <property type="entry name" value="Aminopeptidase_N-like_N"/>
</dbReference>
<dbReference type="GO" id="GO:0016285">
    <property type="term" value="F:alanyl aminopeptidase activity"/>
    <property type="evidence" value="ECO:0007669"/>
    <property type="project" value="UniProtKB-EC"/>
</dbReference>
<evidence type="ECO:0000256" key="10">
    <source>
        <dbReference type="ARBA" id="ARBA00022833"/>
    </source>
</evidence>
<dbReference type="Gene3D" id="1.10.390.10">
    <property type="entry name" value="Neutral Protease Domain 2"/>
    <property type="match status" value="1"/>
</dbReference>
<dbReference type="GO" id="GO:0008270">
    <property type="term" value="F:zinc ion binding"/>
    <property type="evidence" value="ECO:0007669"/>
    <property type="project" value="InterPro"/>
</dbReference>
<keyword evidence="10 13" id="KW-0862">Zinc</keyword>
<dbReference type="GO" id="GO:0008237">
    <property type="term" value="F:metallopeptidase activity"/>
    <property type="evidence" value="ECO:0007669"/>
    <property type="project" value="UniProtKB-KW"/>
</dbReference>
<keyword evidence="6" id="KW-0963">Cytoplasm</keyword>
<evidence type="ECO:0000256" key="9">
    <source>
        <dbReference type="ARBA" id="ARBA00022801"/>
    </source>
</evidence>
<dbReference type="CDD" id="cd09603">
    <property type="entry name" value="M1_APN_like"/>
    <property type="match status" value="1"/>
</dbReference>
<evidence type="ECO:0000313" key="16">
    <source>
        <dbReference type="EMBL" id="MDF1613025.1"/>
    </source>
</evidence>
<dbReference type="InterPro" id="IPR042097">
    <property type="entry name" value="Aminopeptidase_N-like_N_sf"/>
</dbReference>
<dbReference type="SUPFAM" id="SSF55486">
    <property type="entry name" value="Metalloproteases ('zincins'), catalytic domain"/>
    <property type="match status" value="1"/>
</dbReference>
<comment type="caution">
    <text evidence="16">The sequence shown here is derived from an EMBL/GenBank/DDBJ whole genome shotgun (WGS) entry which is preliminary data.</text>
</comment>
<dbReference type="PRINTS" id="PR00756">
    <property type="entry name" value="ALADIPTASE"/>
</dbReference>
<evidence type="ECO:0000256" key="11">
    <source>
        <dbReference type="ARBA" id="ARBA00023049"/>
    </source>
</evidence>
<keyword evidence="7" id="KW-0645">Protease</keyword>
<comment type="cofactor">
    <cofactor evidence="13">
        <name>Zn(2+)</name>
        <dbReference type="ChEBI" id="CHEBI:29105"/>
    </cofactor>
    <text evidence="13">Binds 1 zinc ion per subunit.</text>
</comment>
<dbReference type="InterPro" id="IPR014782">
    <property type="entry name" value="Peptidase_M1_dom"/>
</dbReference>
<dbReference type="Proteomes" id="UP001221302">
    <property type="component" value="Unassembled WGS sequence"/>
</dbReference>
<evidence type="ECO:0000313" key="17">
    <source>
        <dbReference type="Proteomes" id="UP001221302"/>
    </source>
</evidence>
<dbReference type="InterPro" id="IPR001930">
    <property type="entry name" value="Peptidase_M1"/>
</dbReference>
<dbReference type="Gene3D" id="2.60.40.1730">
    <property type="entry name" value="tricorn interacting facor f3 domain"/>
    <property type="match status" value="1"/>
</dbReference>
<evidence type="ECO:0000256" key="5">
    <source>
        <dbReference type="ARBA" id="ARBA00015611"/>
    </source>
</evidence>
<gene>
    <name evidence="16" type="ORF">P0M35_12745</name>
</gene>
<evidence type="ECO:0000256" key="4">
    <source>
        <dbReference type="ARBA" id="ARBA00012564"/>
    </source>
</evidence>
<keyword evidence="11" id="KW-0482">Metalloprotease</keyword>
<evidence type="ECO:0000256" key="13">
    <source>
        <dbReference type="PIRSR" id="PIRSR634015-3"/>
    </source>
</evidence>
<evidence type="ECO:0000256" key="6">
    <source>
        <dbReference type="ARBA" id="ARBA00022490"/>
    </source>
</evidence>
<keyword evidence="17" id="KW-1185">Reference proteome</keyword>
<evidence type="ECO:0000256" key="12">
    <source>
        <dbReference type="PIRSR" id="PIRSR634015-1"/>
    </source>
</evidence>
<dbReference type="SUPFAM" id="SSF63737">
    <property type="entry name" value="Leukotriene A4 hydrolase N-terminal domain"/>
    <property type="match status" value="1"/>
</dbReference>
<evidence type="ECO:0000256" key="7">
    <source>
        <dbReference type="ARBA" id="ARBA00022670"/>
    </source>
</evidence>
<accession>A0AAE3P2H4</accession>
<dbReference type="Pfam" id="PF17900">
    <property type="entry name" value="Peptidase_M1_N"/>
    <property type="match status" value="1"/>
</dbReference>
<dbReference type="InterPro" id="IPR034015">
    <property type="entry name" value="M1_LTA4H"/>
</dbReference>
<sequence>MKNIFLILLIIVSKLLSQFGSQDSGGKLIPEQKCYDVKFYDLNLEIDPYKKAITGYVIINAKAENNFSKIVVDLDTTFSISEILLLEKAKQSELKFSHTKGKIWIDFPYQIKKDEMFSIKINYAGVPRIAKRPPWDDGFIWAKTKENKNWITLTCQGGGADIWFPCKDHPSDEPDSASINFTVPSDLVCVSSGKLISKVNNNNGTTTWHWFSSTPINNYNIMLYLGPYIPIEYDYTSITGEKIPFTVWVLPESFEKAKEHSKQFLLHMKINEELVGPYPFRIDKYSVVETPHLGMEHQTAIAYGAGWKNHKDFPFDWLHHHEFSHEWWGNLVTCKDWSDFWIHEGTGTYMQPLYLEKVFGKEMYMGYLKSIRKFSNKQPVAPRGEKTSGEVYNLDIYYKGAWILHTLRNYLGDETFFKIFRRWAYPTKEMEKIKTGAQCRNATTDEFLEIAENISHKKLDWFWEVYFRTSSLPKLHYKKVNNENIFWWETENNLSFDLPIEIKADNKIFTIEMQNNKAMFNFAGEIEIDPEEKILKELIKE</sequence>
<dbReference type="GO" id="GO:0005737">
    <property type="term" value="C:cytoplasm"/>
    <property type="evidence" value="ECO:0007669"/>
    <property type="project" value="UniProtKB-SubCell"/>
</dbReference>
<evidence type="ECO:0000256" key="2">
    <source>
        <dbReference type="ARBA" id="ARBA00004496"/>
    </source>
</evidence>
<dbReference type="Pfam" id="PF01433">
    <property type="entry name" value="Peptidase_M1"/>
    <property type="match status" value="1"/>
</dbReference>
<evidence type="ECO:0000259" key="14">
    <source>
        <dbReference type="Pfam" id="PF01433"/>
    </source>
</evidence>
<feature type="domain" description="Peptidase M1 membrane alanine aminopeptidase" evidence="14">
    <location>
        <begin position="320"/>
        <end position="466"/>
    </location>
</feature>
<dbReference type="RefSeq" id="WP_321536796.1">
    <property type="nucleotide sequence ID" value="NZ_JARGDL010000024.1"/>
</dbReference>
<dbReference type="PANTHER" id="PTHR45726">
    <property type="entry name" value="LEUKOTRIENE A-4 HYDROLASE"/>
    <property type="match status" value="1"/>
</dbReference>
<dbReference type="AlphaFoldDB" id="A0AAE3P2H4"/>
<dbReference type="EC" id="3.4.11.2" evidence="4"/>
<comment type="catalytic activity">
    <reaction evidence="1">
        <text>Release of an N-terminal amino acid, Xaa-|-Yaa- from a peptide, amide or arylamide. Xaa is preferably Ala, but may be most amino acids including Pro (slow action). When a terminal hydrophobic residue is followed by a prolyl residue, the two may be released as an intact Xaa-Pro dipeptide.</text>
        <dbReference type="EC" id="3.4.11.2"/>
    </reaction>
</comment>
<feature type="active site" description="Proton donor" evidence="12">
    <location>
        <position position="397"/>
    </location>
</feature>
<evidence type="ECO:0000256" key="8">
    <source>
        <dbReference type="ARBA" id="ARBA00022723"/>
    </source>
</evidence>
<comment type="subcellular location">
    <subcellularLocation>
        <location evidence="2">Cytoplasm</location>
    </subcellularLocation>
</comment>
<feature type="binding site" evidence="13">
    <location>
        <position position="321"/>
    </location>
    <ligand>
        <name>Zn(2+)</name>
        <dbReference type="ChEBI" id="CHEBI:29105"/>
        <note>catalytic</note>
    </ligand>
</feature>
<evidence type="ECO:0000256" key="3">
    <source>
        <dbReference type="ARBA" id="ARBA00010136"/>
    </source>
</evidence>
<protein>
    <recommendedName>
        <fullName evidence="5">Aminopeptidase N</fullName>
        <ecNumber evidence="4">3.4.11.2</ecNumber>
    </recommendedName>
</protein>
<name>A0AAE3P2H4_9BACT</name>
<keyword evidence="9" id="KW-0378">Hydrolase</keyword>
<dbReference type="EMBL" id="JARGDL010000024">
    <property type="protein sequence ID" value="MDF1613025.1"/>
    <property type="molecule type" value="Genomic_DNA"/>
</dbReference>
<feature type="binding site" evidence="13">
    <location>
        <position position="344"/>
    </location>
    <ligand>
        <name>Zn(2+)</name>
        <dbReference type="ChEBI" id="CHEBI:29105"/>
        <note>catalytic</note>
    </ligand>
</feature>
<dbReference type="InterPro" id="IPR027268">
    <property type="entry name" value="Peptidase_M4/M1_CTD_sf"/>
</dbReference>
<dbReference type="PANTHER" id="PTHR45726:SF3">
    <property type="entry name" value="LEUKOTRIENE A-4 HYDROLASE"/>
    <property type="match status" value="1"/>
</dbReference>
<organism evidence="16 17">
    <name type="scientific">Stygiobacter electus</name>
    <dbReference type="NCBI Taxonomy" id="3032292"/>
    <lineage>
        <taxon>Bacteria</taxon>
        <taxon>Pseudomonadati</taxon>
        <taxon>Ignavibacteriota</taxon>
        <taxon>Ignavibacteria</taxon>
        <taxon>Ignavibacteriales</taxon>
        <taxon>Melioribacteraceae</taxon>
        <taxon>Stygiobacter</taxon>
    </lineage>
</organism>
<feature type="domain" description="Aminopeptidase N-like N-terminal" evidence="15">
    <location>
        <begin position="39"/>
        <end position="215"/>
    </location>
</feature>
<evidence type="ECO:0000256" key="1">
    <source>
        <dbReference type="ARBA" id="ARBA00000098"/>
    </source>
</evidence>
<proteinExistence type="inferred from homology"/>